<keyword evidence="3" id="KW-1185">Reference proteome</keyword>
<proteinExistence type="predicted"/>
<comment type="caution">
    <text evidence="2">The sequence shown here is derived from an EMBL/GenBank/DDBJ whole genome shotgun (WGS) entry which is preliminary data.</text>
</comment>
<keyword evidence="1" id="KW-0812">Transmembrane</keyword>
<gene>
    <name evidence="2" type="ORF">BN10_1140003</name>
</gene>
<name>N0DZC1_9MICO</name>
<dbReference type="InterPro" id="IPR019675">
    <property type="entry name" value="DUF2550"/>
</dbReference>
<feature type="transmembrane region" description="Helical" evidence="1">
    <location>
        <begin position="12"/>
        <end position="29"/>
    </location>
</feature>
<evidence type="ECO:0000313" key="2">
    <source>
        <dbReference type="EMBL" id="CCH68706.1"/>
    </source>
</evidence>
<evidence type="ECO:0000256" key="1">
    <source>
        <dbReference type="SAM" id="Phobius"/>
    </source>
</evidence>
<dbReference type="STRING" id="1193181.BN10_1140003"/>
<dbReference type="EMBL" id="CAIZ01000018">
    <property type="protein sequence ID" value="CCH68706.1"/>
    <property type="molecule type" value="Genomic_DNA"/>
</dbReference>
<keyword evidence="1" id="KW-1133">Transmembrane helix</keyword>
<organism evidence="2 3">
    <name type="scientific">Phycicoccus elongatus Lp2</name>
    <dbReference type="NCBI Taxonomy" id="1193181"/>
    <lineage>
        <taxon>Bacteria</taxon>
        <taxon>Bacillati</taxon>
        <taxon>Actinomycetota</taxon>
        <taxon>Actinomycetes</taxon>
        <taxon>Micrococcales</taxon>
        <taxon>Intrasporangiaceae</taxon>
        <taxon>Phycicoccus</taxon>
    </lineage>
</organism>
<sequence length="142" mass="15638">MAMTALTTAELILAALLALVVLTLAFIWLRRKVIARGHDLILGAIRTPADPRWRLGLIRLRGDQFEWFSVVGPRMRSERSWARHDLDLGAPTPVDVDIPGIPGAVMVDTGRHQTELALSPPSYTAVRAWHESSPPGFNVNVA</sequence>
<accession>N0DZC1</accession>
<keyword evidence="1" id="KW-0472">Membrane</keyword>
<dbReference type="Pfam" id="PF10739">
    <property type="entry name" value="DUF2550"/>
    <property type="match status" value="1"/>
</dbReference>
<dbReference type="Proteomes" id="UP000013167">
    <property type="component" value="Unassembled WGS sequence"/>
</dbReference>
<dbReference type="AlphaFoldDB" id="N0DZC1"/>
<evidence type="ECO:0000313" key="3">
    <source>
        <dbReference type="Proteomes" id="UP000013167"/>
    </source>
</evidence>
<reference evidence="2 3" key="1">
    <citation type="journal article" date="2013" name="ISME J.">
        <title>A metabolic model for members of the genus Tetrasphaera involved in enhanced biological phosphorus removal.</title>
        <authorList>
            <person name="Kristiansen R."/>
            <person name="Nguyen H.T.T."/>
            <person name="Saunders A.M."/>
            <person name="Nielsen J.L."/>
            <person name="Wimmer R."/>
            <person name="Le V.Q."/>
            <person name="McIlroy S.J."/>
            <person name="Petrovski S."/>
            <person name="Seviour R.J."/>
            <person name="Calteau A."/>
            <person name="Nielsen K.L."/>
            <person name="Nielsen P.H."/>
        </authorList>
    </citation>
    <scope>NUCLEOTIDE SEQUENCE [LARGE SCALE GENOMIC DNA]</scope>
    <source>
        <strain evidence="2 3">Lp2</strain>
    </source>
</reference>
<dbReference type="HOGENOM" id="CLU_122300_1_1_11"/>
<protein>
    <submittedName>
        <fullName evidence="2">Putative secreted protein</fullName>
    </submittedName>
</protein>
<dbReference type="eggNOG" id="ENOG5031W7U">
    <property type="taxonomic scope" value="Bacteria"/>
</dbReference>